<accession>A0ABM5J1F1</accession>
<dbReference type="GeneID" id="108038833"/>
<keyword evidence="2" id="KW-0732">Signal</keyword>
<feature type="transmembrane region" description="Helical" evidence="1">
    <location>
        <begin position="41"/>
        <end position="66"/>
    </location>
</feature>
<evidence type="ECO:0000313" key="4">
    <source>
        <dbReference type="Proteomes" id="UP001652680"/>
    </source>
</evidence>
<protein>
    <submittedName>
        <fullName evidence="3">Uncharacterized protein</fullName>
    </submittedName>
</protein>
<keyword evidence="4" id="KW-1185">Reference proteome</keyword>
<keyword evidence="1" id="KW-0472">Membrane</keyword>
<evidence type="ECO:0000256" key="1">
    <source>
        <dbReference type="SAM" id="Phobius"/>
    </source>
</evidence>
<name>A0ABM5J1F1_DRORH</name>
<keyword evidence="1" id="KW-0812">Transmembrane</keyword>
<reference evidence="4" key="1">
    <citation type="journal article" date="2021" name="Elife">
        <title>Highly contiguous assemblies of 101 drosophilid genomes.</title>
        <authorList>
            <person name="Kim B.Y."/>
            <person name="Wang J.R."/>
            <person name="Miller D.E."/>
            <person name="Barmina O."/>
            <person name="Delaney E."/>
            <person name="Thompson A."/>
            <person name="Comeault A.A."/>
            <person name="Peede D."/>
            <person name="D'Agostino E.R."/>
            <person name="Pelaez J."/>
            <person name="Aguilar J.M."/>
            <person name="Haji D."/>
            <person name="Matsunaga T."/>
            <person name="Armstrong E.E."/>
            <person name="Zych M."/>
            <person name="Ogawa Y."/>
            <person name="Stamenkovic-Radak M."/>
            <person name="Jelic M."/>
            <person name="Veselinovic M.S."/>
            <person name="Tanaskovic M."/>
            <person name="Eric P."/>
            <person name="Gao J.J."/>
            <person name="Katoh T.K."/>
            <person name="Toda M.J."/>
            <person name="Watabe H."/>
            <person name="Watada M."/>
            <person name="Davis J.S."/>
            <person name="Moyle L.C."/>
            <person name="Manoli G."/>
            <person name="Bertolini E."/>
            <person name="Kostal V."/>
            <person name="Hawley R.S."/>
            <person name="Takahashi A."/>
            <person name="Jones C.D."/>
            <person name="Price D.K."/>
            <person name="Whiteman N."/>
            <person name="Kopp A."/>
            <person name="Matute D.R."/>
            <person name="Petrov D.A."/>
        </authorList>
    </citation>
    <scope>NUCLEOTIDE SEQUENCE [LARGE SCALE GENOMIC DNA]</scope>
</reference>
<evidence type="ECO:0000313" key="3">
    <source>
        <dbReference type="EnsemblMetazoa" id="XP_044312649.1"/>
    </source>
</evidence>
<evidence type="ECO:0000256" key="2">
    <source>
        <dbReference type="SAM" id="SignalP"/>
    </source>
</evidence>
<sequence>MCFCSTLGLKVLLLIIIPIVAGLNAAQVAKDVTLLDKLTGHHHVILIISLSLCVFILVVLLAAIYAAIRHHILILNATLISLIVKCIAKGIILIVSISTEDDIEKTAAHFWFILCWIFTIFCMISNLCFWLRLKEFTRAVD</sequence>
<dbReference type="EnsemblMetazoa" id="XM_044456714.1">
    <property type="protein sequence ID" value="XP_044312649.1"/>
    <property type="gene ID" value="LOC108038833"/>
</dbReference>
<organism evidence="3 4">
    <name type="scientific">Drosophila rhopaloa</name>
    <name type="common">Fruit fly</name>
    <dbReference type="NCBI Taxonomy" id="1041015"/>
    <lineage>
        <taxon>Eukaryota</taxon>
        <taxon>Metazoa</taxon>
        <taxon>Ecdysozoa</taxon>
        <taxon>Arthropoda</taxon>
        <taxon>Hexapoda</taxon>
        <taxon>Insecta</taxon>
        <taxon>Pterygota</taxon>
        <taxon>Neoptera</taxon>
        <taxon>Endopterygota</taxon>
        <taxon>Diptera</taxon>
        <taxon>Brachycera</taxon>
        <taxon>Muscomorpha</taxon>
        <taxon>Ephydroidea</taxon>
        <taxon>Drosophilidae</taxon>
        <taxon>Drosophila</taxon>
        <taxon>Sophophora</taxon>
    </lineage>
</organism>
<dbReference type="Proteomes" id="UP001652680">
    <property type="component" value="Unassembled WGS sequence"/>
</dbReference>
<feature type="signal peptide" evidence="2">
    <location>
        <begin position="1"/>
        <end position="22"/>
    </location>
</feature>
<proteinExistence type="predicted"/>
<feature type="chain" id="PRO_5045429004" evidence="2">
    <location>
        <begin position="23"/>
        <end position="141"/>
    </location>
</feature>
<feature type="transmembrane region" description="Helical" evidence="1">
    <location>
        <begin position="73"/>
        <end position="97"/>
    </location>
</feature>
<feature type="transmembrane region" description="Helical" evidence="1">
    <location>
        <begin position="109"/>
        <end position="131"/>
    </location>
</feature>
<reference evidence="3" key="2">
    <citation type="submission" date="2025-05" db="UniProtKB">
        <authorList>
            <consortium name="EnsemblMetazoa"/>
        </authorList>
    </citation>
    <scope>IDENTIFICATION</scope>
</reference>
<keyword evidence="1" id="KW-1133">Transmembrane helix</keyword>
<dbReference type="RefSeq" id="XP_044312649.1">
    <property type="nucleotide sequence ID" value="XM_044456714.1"/>
</dbReference>